<name>A0A1G1WA72_9BACT</name>
<dbReference type="InterPro" id="IPR009057">
    <property type="entry name" value="Homeodomain-like_sf"/>
</dbReference>
<dbReference type="Gene3D" id="1.10.10.10">
    <property type="entry name" value="Winged helix-like DNA-binding domain superfamily/Winged helix DNA-binding domain"/>
    <property type="match status" value="1"/>
</dbReference>
<dbReference type="InterPro" id="IPR036388">
    <property type="entry name" value="WH-like_DNA-bd_sf"/>
</dbReference>
<dbReference type="AlphaFoldDB" id="A0A1G1WA72"/>
<reference evidence="1 2" key="1">
    <citation type="journal article" date="2016" name="Nat. Commun.">
        <title>Thousands of microbial genomes shed light on interconnected biogeochemical processes in an aquifer system.</title>
        <authorList>
            <person name="Anantharaman K."/>
            <person name="Brown C.T."/>
            <person name="Hug L.A."/>
            <person name="Sharon I."/>
            <person name="Castelle C.J."/>
            <person name="Probst A.J."/>
            <person name="Thomas B.C."/>
            <person name="Singh A."/>
            <person name="Wilkins M.J."/>
            <person name="Karaoz U."/>
            <person name="Brodie E.L."/>
            <person name="Williams K.H."/>
            <person name="Hubbard S.S."/>
            <person name="Banfield J.F."/>
        </authorList>
    </citation>
    <scope>NUCLEOTIDE SEQUENCE [LARGE SCALE GENOMIC DNA]</scope>
</reference>
<dbReference type="EMBL" id="MHCQ01000020">
    <property type="protein sequence ID" value="OGY24598.1"/>
    <property type="molecule type" value="Genomic_DNA"/>
</dbReference>
<dbReference type="InterPro" id="IPR007367">
    <property type="entry name" value="DUF433"/>
</dbReference>
<protein>
    <recommendedName>
        <fullName evidence="3">Antitoxin</fullName>
    </recommendedName>
</protein>
<evidence type="ECO:0000313" key="1">
    <source>
        <dbReference type="EMBL" id="OGY24598.1"/>
    </source>
</evidence>
<organism evidence="1 2">
    <name type="scientific">Candidatus Woykebacteria bacterium RBG_13_40_7b</name>
    <dbReference type="NCBI Taxonomy" id="1802594"/>
    <lineage>
        <taxon>Bacteria</taxon>
        <taxon>Candidatus Woykeibacteriota</taxon>
    </lineage>
</organism>
<gene>
    <name evidence="1" type="ORF">A2Y57_01980</name>
</gene>
<accession>A0A1G1WA72</accession>
<dbReference type="Proteomes" id="UP000177103">
    <property type="component" value="Unassembled WGS sequence"/>
</dbReference>
<evidence type="ECO:0008006" key="3">
    <source>
        <dbReference type="Google" id="ProtNLM"/>
    </source>
</evidence>
<evidence type="ECO:0000313" key="2">
    <source>
        <dbReference type="Proteomes" id="UP000177103"/>
    </source>
</evidence>
<comment type="caution">
    <text evidence="1">The sequence shown here is derived from an EMBL/GenBank/DDBJ whole genome shotgun (WGS) entry which is preliminary data.</text>
</comment>
<dbReference type="Pfam" id="PF04255">
    <property type="entry name" value="DUF433"/>
    <property type="match status" value="1"/>
</dbReference>
<sequence>MRTENQIGKIEINPKILVGKPVIAGTRVPAHLILNLLAHGYDFERIIKAYPILEKEDIKAAVEYAEKILRREEVKPLPIEVTK</sequence>
<proteinExistence type="predicted"/>
<dbReference type="SUPFAM" id="SSF46689">
    <property type="entry name" value="Homeodomain-like"/>
    <property type="match status" value="1"/>
</dbReference>
<dbReference type="PANTHER" id="PTHR34849:SF3">
    <property type="entry name" value="SSR2962 PROTEIN"/>
    <property type="match status" value="1"/>
</dbReference>
<dbReference type="PANTHER" id="PTHR34849">
    <property type="entry name" value="SSL5025 PROTEIN"/>
    <property type="match status" value="1"/>
</dbReference>